<name>A0A9W6HNE5_9MICO</name>
<gene>
    <name evidence="1" type="ORF">GCM10017591_19990</name>
</gene>
<reference evidence="1" key="2">
    <citation type="submission" date="2023-01" db="EMBL/GenBank/DDBJ databases">
        <authorList>
            <person name="Sun Q."/>
            <person name="Evtushenko L."/>
        </authorList>
    </citation>
    <scope>NUCLEOTIDE SEQUENCE</scope>
    <source>
        <strain evidence="1">VKM Ac-1940</strain>
    </source>
</reference>
<protein>
    <recommendedName>
        <fullName evidence="3">ClbS/DfsB family four-helix bundle protein</fullName>
    </recommendedName>
</protein>
<dbReference type="InterPro" id="IPR012550">
    <property type="entry name" value="DUF1706"/>
</dbReference>
<evidence type="ECO:0000313" key="1">
    <source>
        <dbReference type="EMBL" id="GLJ95936.1"/>
    </source>
</evidence>
<dbReference type="PIRSF" id="PIRSF031551">
    <property type="entry name" value="DUF1706"/>
    <property type="match status" value="1"/>
</dbReference>
<dbReference type="SUPFAM" id="SSF109854">
    <property type="entry name" value="DinB/YfiT-like putative metalloenzymes"/>
    <property type="match status" value="1"/>
</dbReference>
<dbReference type="Gene3D" id="1.20.120.450">
    <property type="entry name" value="dinb family like domain"/>
    <property type="match status" value="1"/>
</dbReference>
<dbReference type="RefSeq" id="WP_204963614.1">
    <property type="nucleotide sequence ID" value="NZ_BAAAUR010000001.1"/>
</dbReference>
<dbReference type="Pfam" id="PF08020">
    <property type="entry name" value="DUF1706"/>
    <property type="match status" value="1"/>
</dbReference>
<evidence type="ECO:0000313" key="2">
    <source>
        <dbReference type="Proteomes" id="UP001142291"/>
    </source>
</evidence>
<sequence length="176" mass="19694">MAVPQSKAELTRAVTDGYDRMVDDLQRVPADAVRELTMPGHAQGTLMSPADLVAYLIGWNELVLSWHAQRAAGVEPAFPAEGYRWNQLGELAGSFYTQCADLSWSELLDRFDRAEKAILALIDRLDDAALYGAPWYGTHTAGRMIQFNTSSPYANARTRLRRWLREREAAEHAAGR</sequence>
<proteinExistence type="predicted"/>
<dbReference type="InterPro" id="IPR034660">
    <property type="entry name" value="DinB/YfiT-like"/>
</dbReference>
<dbReference type="AlphaFoldDB" id="A0A9W6HNE5"/>
<dbReference type="PANTHER" id="PTHR40658:SF3">
    <property type="entry name" value="CLBS_DFSB FAMILY FOUR-HELIX BUNDLE PROTEIN"/>
    <property type="match status" value="1"/>
</dbReference>
<keyword evidence="2" id="KW-1185">Reference proteome</keyword>
<dbReference type="Proteomes" id="UP001142291">
    <property type="component" value="Unassembled WGS sequence"/>
</dbReference>
<dbReference type="EMBL" id="BSER01000009">
    <property type="protein sequence ID" value="GLJ95936.1"/>
    <property type="molecule type" value="Genomic_DNA"/>
</dbReference>
<comment type="caution">
    <text evidence="1">The sequence shown here is derived from an EMBL/GenBank/DDBJ whole genome shotgun (WGS) entry which is preliminary data.</text>
</comment>
<reference evidence="1" key="1">
    <citation type="journal article" date="2014" name="Int. J. Syst. Evol. Microbiol.">
        <title>Complete genome sequence of Corynebacterium casei LMG S-19264T (=DSM 44701T), isolated from a smear-ripened cheese.</title>
        <authorList>
            <consortium name="US DOE Joint Genome Institute (JGI-PGF)"/>
            <person name="Walter F."/>
            <person name="Albersmeier A."/>
            <person name="Kalinowski J."/>
            <person name="Ruckert C."/>
        </authorList>
    </citation>
    <scope>NUCLEOTIDE SEQUENCE</scope>
    <source>
        <strain evidence="1">VKM Ac-1940</strain>
    </source>
</reference>
<organism evidence="1 2">
    <name type="scientific">Microbacterium dextranolyticum</name>
    <dbReference type="NCBI Taxonomy" id="36806"/>
    <lineage>
        <taxon>Bacteria</taxon>
        <taxon>Bacillati</taxon>
        <taxon>Actinomycetota</taxon>
        <taxon>Actinomycetes</taxon>
        <taxon>Micrococcales</taxon>
        <taxon>Microbacteriaceae</taxon>
        <taxon>Microbacterium</taxon>
    </lineage>
</organism>
<dbReference type="PANTHER" id="PTHR40658">
    <property type="match status" value="1"/>
</dbReference>
<accession>A0A9W6HNE5</accession>
<evidence type="ECO:0008006" key="3">
    <source>
        <dbReference type="Google" id="ProtNLM"/>
    </source>
</evidence>